<evidence type="ECO:0000313" key="2">
    <source>
        <dbReference type="EMBL" id="AAP30769.1"/>
    </source>
</evidence>
<feature type="transmembrane region" description="Helical" evidence="1">
    <location>
        <begin position="116"/>
        <end position="136"/>
    </location>
</feature>
<feature type="transmembrane region" description="Helical" evidence="1">
    <location>
        <begin position="78"/>
        <end position="96"/>
    </location>
</feature>
<keyword evidence="1" id="KW-0812">Transmembrane</keyword>
<dbReference type="EMBL" id="AF500030">
    <property type="protein sequence ID" value="AAP30769.1"/>
    <property type="molecule type" value="mRNA"/>
</dbReference>
<feature type="transmembrane region" description="Helical" evidence="1">
    <location>
        <begin position="50"/>
        <end position="71"/>
    </location>
</feature>
<name>Q86DF3_HETGL</name>
<protein>
    <submittedName>
        <fullName evidence="2">Putative gland protein G16H02</fullName>
    </submittedName>
</protein>
<accession>Q86DF3</accession>
<sequence>MLRPSVLPLGTSARPLVLSCVAIVASVGIVCAHSQSKGISGAPLNPSPSLLFVCGLSFATLFSVILAMFGLSWLRPIFLLPIICASGVVCVFHTLSVANWLSDWWISADQSLDLDWLIIFTSAITFQAISMLVFSLKHLMIFKLLRPFTFKFAAIAFFDSQIQNIPLIVALIIASTAAESELFLKGGGKSFLFP</sequence>
<reference evidence="2" key="1">
    <citation type="submission" date="2002-04" db="EMBL/GenBank/DDBJ databases">
        <title>A comprehensive profile of putative parasitism genes expressed in the esophageal gland cells of the soybean cyst nematode, Heterodera glycines.</title>
        <authorList>
            <person name="Gao B."/>
            <person name="Maier T."/>
            <person name="Allen R."/>
            <person name="Davis E.L."/>
            <person name="Baum T.J."/>
            <person name="Hussey R.S."/>
        </authorList>
    </citation>
    <scope>NUCLEOTIDE SEQUENCE</scope>
</reference>
<organism evidence="2">
    <name type="scientific">Heterodera glycines</name>
    <name type="common">Soybean cyst nematode worm</name>
    <dbReference type="NCBI Taxonomy" id="51029"/>
    <lineage>
        <taxon>Eukaryota</taxon>
        <taxon>Metazoa</taxon>
        <taxon>Ecdysozoa</taxon>
        <taxon>Nematoda</taxon>
        <taxon>Chromadorea</taxon>
        <taxon>Rhabditida</taxon>
        <taxon>Tylenchina</taxon>
        <taxon>Tylenchomorpha</taxon>
        <taxon>Tylenchoidea</taxon>
        <taxon>Heteroderidae</taxon>
        <taxon>Heteroderinae</taxon>
        <taxon>Heterodera</taxon>
    </lineage>
</organism>
<evidence type="ECO:0000256" key="1">
    <source>
        <dbReference type="SAM" id="Phobius"/>
    </source>
</evidence>
<keyword evidence="1" id="KW-1133">Transmembrane helix</keyword>
<proteinExistence type="evidence at transcript level"/>
<dbReference type="AlphaFoldDB" id="Q86DF3"/>
<keyword evidence="1" id="KW-0472">Membrane</keyword>